<keyword evidence="2" id="KW-1185">Reference proteome</keyword>
<dbReference type="EMBL" id="CH963920">
    <property type="protein sequence ID" value="KRF98776.1"/>
    <property type="molecule type" value="Genomic_DNA"/>
</dbReference>
<reference evidence="1 2" key="1">
    <citation type="journal article" date="2007" name="Nature">
        <title>Evolution of genes and genomes on the Drosophila phylogeny.</title>
        <authorList>
            <consortium name="Drosophila 12 Genomes Consortium"/>
            <person name="Clark A.G."/>
            <person name="Eisen M.B."/>
            <person name="Smith D.R."/>
            <person name="Bergman C.M."/>
            <person name="Oliver B."/>
            <person name="Markow T.A."/>
            <person name="Kaufman T.C."/>
            <person name="Kellis M."/>
            <person name="Gelbart W."/>
            <person name="Iyer V.N."/>
            <person name="Pollard D.A."/>
            <person name="Sackton T.B."/>
            <person name="Larracuente A.M."/>
            <person name="Singh N.D."/>
            <person name="Abad J.P."/>
            <person name="Abt D.N."/>
            <person name="Adryan B."/>
            <person name="Aguade M."/>
            <person name="Akashi H."/>
            <person name="Anderson W.W."/>
            <person name="Aquadro C.F."/>
            <person name="Ardell D.H."/>
            <person name="Arguello R."/>
            <person name="Artieri C.G."/>
            <person name="Barbash D.A."/>
            <person name="Barker D."/>
            <person name="Barsanti P."/>
            <person name="Batterham P."/>
            <person name="Batzoglou S."/>
            <person name="Begun D."/>
            <person name="Bhutkar A."/>
            <person name="Blanco E."/>
            <person name="Bosak S.A."/>
            <person name="Bradley R.K."/>
            <person name="Brand A.D."/>
            <person name="Brent M.R."/>
            <person name="Brooks A.N."/>
            <person name="Brown R.H."/>
            <person name="Butlin R.K."/>
            <person name="Caggese C."/>
            <person name="Calvi B.R."/>
            <person name="Bernardo de Carvalho A."/>
            <person name="Caspi A."/>
            <person name="Castrezana S."/>
            <person name="Celniker S.E."/>
            <person name="Chang J.L."/>
            <person name="Chapple C."/>
            <person name="Chatterji S."/>
            <person name="Chinwalla A."/>
            <person name="Civetta A."/>
            <person name="Clifton S.W."/>
            <person name="Comeron J.M."/>
            <person name="Costello J.C."/>
            <person name="Coyne J.A."/>
            <person name="Daub J."/>
            <person name="David R.G."/>
            <person name="Delcher A.L."/>
            <person name="Delehaunty K."/>
            <person name="Do C.B."/>
            <person name="Ebling H."/>
            <person name="Edwards K."/>
            <person name="Eickbush T."/>
            <person name="Evans J.D."/>
            <person name="Filipski A."/>
            <person name="Findeiss S."/>
            <person name="Freyhult E."/>
            <person name="Fulton L."/>
            <person name="Fulton R."/>
            <person name="Garcia A.C."/>
            <person name="Gardiner A."/>
            <person name="Garfield D.A."/>
            <person name="Garvin B.E."/>
            <person name="Gibson G."/>
            <person name="Gilbert D."/>
            <person name="Gnerre S."/>
            <person name="Godfrey J."/>
            <person name="Good R."/>
            <person name="Gotea V."/>
            <person name="Gravely B."/>
            <person name="Greenberg A.J."/>
            <person name="Griffiths-Jones S."/>
            <person name="Gross S."/>
            <person name="Guigo R."/>
            <person name="Gustafson E.A."/>
            <person name="Haerty W."/>
            <person name="Hahn M.W."/>
            <person name="Halligan D.L."/>
            <person name="Halpern A.L."/>
            <person name="Halter G.M."/>
            <person name="Han M.V."/>
            <person name="Heger A."/>
            <person name="Hillier L."/>
            <person name="Hinrichs A.S."/>
            <person name="Holmes I."/>
            <person name="Hoskins R.A."/>
            <person name="Hubisz M.J."/>
            <person name="Hultmark D."/>
            <person name="Huntley M.A."/>
            <person name="Jaffe D.B."/>
            <person name="Jagadeeshan S."/>
            <person name="Jeck W.R."/>
            <person name="Johnson J."/>
            <person name="Jones C.D."/>
            <person name="Jordan W.C."/>
            <person name="Karpen G.H."/>
            <person name="Kataoka E."/>
            <person name="Keightley P.D."/>
            <person name="Kheradpour P."/>
            <person name="Kirkness E.F."/>
            <person name="Koerich L.B."/>
            <person name="Kristiansen K."/>
            <person name="Kudrna D."/>
            <person name="Kulathinal R.J."/>
            <person name="Kumar S."/>
            <person name="Kwok R."/>
            <person name="Lander E."/>
            <person name="Langley C.H."/>
            <person name="Lapoint R."/>
            <person name="Lazzaro B.P."/>
            <person name="Lee S.J."/>
            <person name="Levesque L."/>
            <person name="Li R."/>
            <person name="Lin C.F."/>
            <person name="Lin M.F."/>
            <person name="Lindblad-Toh K."/>
            <person name="Llopart A."/>
            <person name="Long M."/>
            <person name="Low L."/>
            <person name="Lozovsky E."/>
            <person name="Lu J."/>
            <person name="Luo M."/>
            <person name="Machado C.A."/>
            <person name="Makalowski W."/>
            <person name="Marzo M."/>
            <person name="Matsuda M."/>
            <person name="Matzkin L."/>
            <person name="McAllister B."/>
            <person name="McBride C.S."/>
            <person name="McKernan B."/>
            <person name="McKernan K."/>
            <person name="Mendez-Lago M."/>
            <person name="Minx P."/>
            <person name="Mollenhauer M.U."/>
            <person name="Montooth K."/>
            <person name="Mount S.M."/>
            <person name="Mu X."/>
            <person name="Myers E."/>
            <person name="Negre B."/>
            <person name="Newfeld S."/>
            <person name="Nielsen R."/>
            <person name="Noor M.A."/>
            <person name="O'Grady P."/>
            <person name="Pachter L."/>
            <person name="Papaceit M."/>
            <person name="Parisi M.J."/>
            <person name="Parisi M."/>
            <person name="Parts L."/>
            <person name="Pedersen J.S."/>
            <person name="Pesole G."/>
            <person name="Phillippy A.M."/>
            <person name="Ponting C.P."/>
            <person name="Pop M."/>
            <person name="Porcelli D."/>
            <person name="Powell J.R."/>
            <person name="Prohaska S."/>
            <person name="Pruitt K."/>
            <person name="Puig M."/>
            <person name="Quesneville H."/>
            <person name="Ram K.R."/>
            <person name="Rand D."/>
            <person name="Rasmussen M.D."/>
            <person name="Reed L.K."/>
            <person name="Reenan R."/>
            <person name="Reily A."/>
            <person name="Remington K.A."/>
            <person name="Rieger T.T."/>
            <person name="Ritchie M.G."/>
            <person name="Robin C."/>
            <person name="Rogers Y.H."/>
            <person name="Rohde C."/>
            <person name="Rozas J."/>
            <person name="Rubenfield M.J."/>
            <person name="Ruiz A."/>
            <person name="Russo S."/>
            <person name="Salzberg S.L."/>
            <person name="Sanchez-Gracia A."/>
            <person name="Saranga D.J."/>
            <person name="Sato H."/>
            <person name="Schaeffer S.W."/>
            <person name="Schatz M.C."/>
            <person name="Schlenke T."/>
            <person name="Schwartz R."/>
            <person name="Segarra C."/>
            <person name="Singh R.S."/>
            <person name="Sirot L."/>
            <person name="Sirota M."/>
            <person name="Sisneros N.B."/>
            <person name="Smith C.D."/>
            <person name="Smith T.F."/>
            <person name="Spieth J."/>
            <person name="Stage D.E."/>
            <person name="Stark A."/>
            <person name="Stephan W."/>
            <person name="Strausberg R.L."/>
            <person name="Strempel S."/>
            <person name="Sturgill D."/>
            <person name="Sutton G."/>
            <person name="Sutton G.G."/>
            <person name="Tao W."/>
            <person name="Teichmann S."/>
            <person name="Tobari Y.N."/>
            <person name="Tomimura Y."/>
            <person name="Tsolas J.M."/>
            <person name="Valente V.L."/>
            <person name="Venter E."/>
            <person name="Venter J.C."/>
            <person name="Vicario S."/>
            <person name="Vieira F.G."/>
            <person name="Vilella A.J."/>
            <person name="Villasante A."/>
            <person name="Walenz B."/>
            <person name="Wang J."/>
            <person name="Wasserman M."/>
            <person name="Watts T."/>
            <person name="Wilson D."/>
            <person name="Wilson R.K."/>
            <person name="Wing R.A."/>
            <person name="Wolfner M.F."/>
            <person name="Wong A."/>
            <person name="Wong G.K."/>
            <person name="Wu C.I."/>
            <person name="Wu G."/>
            <person name="Yamamoto D."/>
            <person name="Yang H.P."/>
            <person name="Yang S.P."/>
            <person name="Yorke J.A."/>
            <person name="Yoshida K."/>
            <person name="Zdobnov E."/>
            <person name="Zhang P."/>
            <person name="Zhang Y."/>
            <person name="Zimin A.V."/>
            <person name="Baldwin J."/>
            <person name="Abdouelleil A."/>
            <person name="Abdulkadir J."/>
            <person name="Abebe A."/>
            <person name="Abera B."/>
            <person name="Abreu J."/>
            <person name="Acer S.C."/>
            <person name="Aftuck L."/>
            <person name="Alexander A."/>
            <person name="An P."/>
            <person name="Anderson E."/>
            <person name="Anderson S."/>
            <person name="Arachi H."/>
            <person name="Azer M."/>
            <person name="Bachantsang P."/>
            <person name="Barry A."/>
            <person name="Bayul T."/>
            <person name="Berlin A."/>
            <person name="Bessette D."/>
            <person name="Bloom T."/>
            <person name="Blye J."/>
            <person name="Boguslavskiy L."/>
            <person name="Bonnet C."/>
            <person name="Boukhgalter B."/>
            <person name="Bourzgui I."/>
            <person name="Brown A."/>
            <person name="Cahill P."/>
            <person name="Channer S."/>
            <person name="Cheshatsang Y."/>
            <person name="Chuda L."/>
            <person name="Citroen M."/>
            <person name="Collymore A."/>
            <person name="Cooke P."/>
            <person name="Costello M."/>
            <person name="D'Aco K."/>
            <person name="Daza R."/>
            <person name="De Haan G."/>
            <person name="DeGray S."/>
            <person name="DeMaso C."/>
            <person name="Dhargay N."/>
            <person name="Dooley K."/>
            <person name="Dooley E."/>
            <person name="Doricent M."/>
            <person name="Dorje P."/>
            <person name="Dorjee K."/>
            <person name="Dupes A."/>
            <person name="Elong R."/>
            <person name="Falk J."/>
            <person name="Farina A."/>
            <person name="Faro S."/>
            <person name="Ferguson D."/>
            <person name="Fisher S."/>
            <person name="Foley C.D."/>
            <person name="Franke A."/>
            <person name="Friedrich D."/>
            <person name="Gadbois L."/>
            <person name="Gearin G."/>
            <person name="Gearin C.R."/>
            <person name="Giannoukos G."/>
            <person name="Goode T."/>
            <person name="Graham J."/>
            <person name="Grandbois E."/>
            <person name="Grewal S."/>
            <person name="Gyaltsen K."/>
            <person name="Hafez N."/>
            <person name="Hagos B."/>
            <person name="Hall J."/>
            <person name="Henson C."/>
            <person name="Hollinger A."/>
            <person name="Honan T."/>
            <person name="Huard M.D."/>
            <person name="Hughes L."/>
            <person name="Hurhula B."/>
            <person name="Husby M.E."/>
            <person name="Kamat A."/>
            <person name="Kanga B."/>
            <person name="Kashin S."/>
            <person name="Khazanovich D."/>
            <person name="Kisner P."/>
            <person name="Lance K."/>
            <person name="Lara M."/>
            <person name="Lee W."/>
            <person name="Lennon N."/>
            <person name="Letendre F."/>
            <person name="LeVine R."/>
            <person name="Lipovsky A."/>
            <person name="Liu X."/>
            <person name="Liu J."/>
            <person name="Liu S."/>
            <person name="Lokyitsang T."/>
            <person name="Lokyitsang Y."/>
            <person name="Lubonja R."/>
            <person name="Lui A."/>
            <person name="MacDonald P."/>
            <person name="Magnisalis V."/>
            <person name="Maru K."/>
            <person name="Matthews C."/>
            <person name="McCusker W."/>
            <person name="McDonough S."/>
            <person name="Mehta T."/>
            <person name="Meldrim J."/>
            <person name="Meneus L."/>
            <person name="Mihai O."/>
            <person name="Mihalev A."/>
            <person name="Mihova T."/>
            <person name="Mittelman R."/>
            <person name="Mlenga V."/>
            <person name="Montmayeur A."/>
            <person name="Mulrain L."/>
            <person name="Navidi A."/>
            <person name="Naylor J."/>
            <person name="Negash T."/>
            <person name="Nguyen T."/>
            <person name="Nguyen N."/>
            <person name="Nicol R."/>
            <person name="Norbu C."/>
            <person name="Norbu N."/>
            <person name="Novod N."/>
            <person name="O'Neill B."/>
            <person name="Osman S."/>
            <person name="Markiewicz E."/>
            <person name="Oyono O.L."/>
            <person name="Patti C."/>
            <person name="Phunkhang P."/>
            <person name="Pierre F."/>
            <person name="Priest M."/>
            <person name="Raghuraman S."/>
            <person name="Rege F."/>
            <person name="Reyes R."/>
            <person name="Rise C."/>
            <person name="Rogov P."/>
            <person name="Ross K."/>
            <person name="Ryan E."/>
            <person name="Settipalli S."/>
            <person name="Shea T."/>
            <person name="Sherpa N."/>
            <person name="Shi L."/>
            <person name="Shih D."/>
            <person name="Sparrow T."/>
            <person name="Spaulding J."/>
            <person name="Stalker J."/>
            <person name="Stange-Thomann N."/>
            <person name="Stavropoulos S."/>
            <person name="Stone C."/>
            <person name="Strader C."/>
            <person name="Tesfaye S."/>
            <person name="Thomson T."/>
            <person name="Thoulutsang Y."/>
            <person name="Thoulutsang D."/>
            <person name="Topham K."/>
            <person name="Topping I."/>
            <person name="Tsamla T."/>
            <person name="Vassiliev H."/>
            <person name="Vo A."/>
            <person name="Wangchuk T."/>
            <person name="Wangdi T."/>
            <person name="Weiand M."/>
            <person name="Wilkinson J."/>
            <person name="Wilson A."/>
            <person name="Yadav S."/>
            <person name="Young G."/>
            <person name="Yu Q."/>
            <person name="Zembek L."/>
            <person name="Zhong D."/>
            <person name="Zimmer A."/>
            <person name="Zwirko Z."/>
            <person name="Jaffe D.B."/>
            <person name="Alvarez P."/>
            <person name="Brockman W."/>
            <person name="Butler J."/>
            <person name="Chin C."/>
            <person name="Gnerre S."/>
            <person name="Grabherr M."/>
            <person name="Kleber M."/>
            <person name="Mauceli E."/>
            <person name="MacCallum I."/>
        </authorList>
    </citation>
    <scope>NUCLEOTIDE SEQUENCE [LARGE SCALE GENOMIC DNA]</scope>
    <source>
        <strain evidence="2">Tucson 14030-0811.24</strain>
    </source>
</reference>
<dbReference type="AlphaFoldDB" id="A0A0Q9X002"/>
<dbReference type="InParanoid" id="A0A0Q9X002"/>
<gene>
    <name evidence="1" type="primary">Dwil\GK28040</name>
    <name evidence="1" type="ORF">Dwil_GK28040</name>
</gene>
<accession>A0A0Q9X002</accession>
<proteinExistence type="predicted"/>
<sequence length="68" mass="8191">MDDHHILNTILHKTLIHKHVKDTQEARSRFDTQIYTIHLMFYHADTSWCITLIHVENTQAKCVMLYRN</sequence>
<evidence type="ECO:0000313" key="1">
    <source>
        <dbReference type="EMBL" id="KRF98776.1"/>
    </source>
</evidence>
<organism evidence="1 2">
    <name type="scientific">Drosophila willistoni</name>
    <name type="common">Fruit fly</name>
    <dbReference type="NCBI Taxonomy" id="7260"/>
    <lineage>
        <taxon>Eukaryota</taxon>
        <taxon>Metazoa</taxon>
        <taxon>Ecdysozoa</taxon>
        <taxon>Arthropoda</taxon>
        <taxon>Hexapoda</taxon>
        <taxon>Insecta</taxon>
        <taxon>Pterygota</taxon>
        <taxon>Neoptera</taxon>
        <taxon>Endopterygota</taxon>
        <taxon>Diptera</taxon>
        <taxon>Brachycera</taxon>
        <taxon>Muscomorpha</taxon>
        <taxon>Ephydroidea</taxon>
        <taxon>Drosophilidae</taxon>
        <taxon>Drosophila</taxon>
        <taxon>Sophophora</taxon>
    </lineage>
</organism>
<dbReference type="Proteomes" id="UP000007798">
    <property type="component" value="Unassembled WGS sequence"/>
</dbReference>
<name>A0A0Q9X002_DROWI</name>
<protein>
    <submittedName>
        <fullName evidence="1">Uncharacterized protein</fullName>
    </submittedName>
</protein>
<evidence type="ECO:0000313" key="2">
    <source>
        <dbReference type="Proteomes" id="UP000007798"/>
    </source>
</evidence>